<organism evidence="1 2">
    <name type="scientific">Geofilum rubicundum JCM 15548</name>
    <dbReference type="NCBI Taxonomy" id="1236989"/>
    <lineage>
        <taxon>Bacteria</taxon>
        <taxon>Pseudomonadati</taxon>
        <taxon>Bacteroidota</taxon>
        <taxon>Bacteroidia</taxon>
        <taxon>Marinilabiliales</taxon>
        <taxon>Marinilabiliaceae</taxon>
        <taxon>Geofilum</taxon>
    </lineage>
</organism>
<dbReference type="GO" id="GO:0030234">
    <property type="term" value="F:enzyme regulator activity"/>
    <property type="evidence" value="ECO:0007669"/>
    <property type="project" value="InterPro"/>
</dbReference>
<gene>
    <name evidence="1" type="ORF">JCM15548_13060</name>
</gene>
<accession>A0A0E9LZS2</accession>
<dbReference type="InterPro" id="IPR015867">
    <property type="entry name" value="N-reg_PII/ATP_PRibTrfase_C"/>
</dbReference>
<keyword evidence="2" id="KW-1185">Reference proteome</keyword>
<dbReference type="STRING" id="1236989.JCM15548_13060"/>
<dbReference type="NCBIfam" id="NF045581">
    <property type="entry name" value="PG0541_fam"/>
    <property type="match status" value="1"/>
</dbReference>
<protein>
    <recommendedName>
        <fullName evidence="3">Nitrogen regulatory protein P-II</fullName>
    </recommendedName>
</protein>
<dbReference type="GO" id="GO:0006808">
    <property type="term" value="P:regulation of nitrogen utilization"/>
    <property type="evidence" value="ECO:0007669"/>
    <property type="project" value="InterPro"/>
</dbReference>
<name>A0A0E9LZS2_9BACT</name>
<reference evidence="1 2" key="1">
    <citation type="journal article" date="2015" name="Microbes Environ.">
        <title>Distribution and evolution of nitrogen fixation genes in the phylum bacteroidetes.</title>
        <authorList>
            <person name="Inoue J."/>
            <person name="Oshima K."/>
            <person name="Suda W."/>
            <person name="Sakamoto M."/>
            <person name="Iino T."/>
            <person name="Noda S."/>
            <person name="Hongoh Y."/>
            <person name="Hattori M."/>
            <person name="Ohkuma M."/>
        </authorList>
    </citation>
    <scope>NUCLEOTIDE SEQUENCE [LARGE SCALE GENOMIC DNA]</scope>
    <source>
        <strain evidence="1">JCM 15548</strain>
    </source>
</reference>
<dbReference type="OrthoDB" id="5517163at2"/>
<dbReference type="SUPFAM" id="SSF54913">
    <property type="entry name" value="GlnB-like"/>
    <property type="match status" value="1"/>
</dbReference>
<dbReference type="InterPro" id="IPR002187">
    <property type="entry name" value="N-reg_PII"/>
</dbReference>
<evidence type="ECO:0008006" key="3">
    <source>
        <dbReference type="Google" id="ProtNLM"/>
    </source>
</evidence>
<dbReference type="RefSeq" id="WP_062126052.1">
    <property type="nucleotide sequence ID" value="NZ_BAZW01000029.1"/>
</dbReference>
<sequence>MQAVFIVFNQANTERVEYMLDQLQIRGFTFFEQVQGQGSVDGEPRRGTHTWPEMNSAIMTMVDNDRVDDLLKTVRKLDMRNKAIGVRAFVWDVVKSY</sequence>
<dbReference type="Pfam" id="PF00543">
    <property type="entry name" value="P-II"/>
    <property type="match status" value="1"/>
</dbReference>
<dbReference type="Gene3D" id="3.30.70.120">
    <property type="match status" value="1"/>
</dbReference>
<evidence type="ECO:0000313" key="1">
    <source>
        <dbReference type="EMBL" id="GAO30754.1"/>
    </source>
</evidence>
<comment type="caution">
    <text evidence="1">The sequence shown here is derived from an EMBL/GenBank/DDBJ whole genome shotgun (WGS) entry which is preliminary data.</text>
</comment>
<evidence type="ECO:0000313" key="2">
    <source>
        <dbReference type="Proteomes" id="UP000032900"/>
    </source>
</evidence>
<dbReference type="EMBL" id="BAZW01000029">
    <property type="protein sequence ID" value="GAO30754.1"/>
    <property type="molecule type" value="Genomic_DNA"/>
</dbReference>
<proteinExistence type="predicted"/>
<dbReference type="InterPro" id="IPR011322">
    <property type="entry name" value="N-reg_PII-like_a/b"/>
</dbReference>
<dbReference type="AlphaFoldDB" id="A0A0E9LZS2"/>
<dbReference type="Proteomes" id="UP000032900">
    <property type="component" value="Unassembled WGS sequence"/>
</dbReference>